<organism evidence="1 2">
    <name type="scientific">Paralvinella palmiformis</name>
    <dbReference type="NCBI Taxonomy" id="53620"/>
    <lineage>
        <taxon>Eukaryota</taxon>
        <taxon>Metazoa</taxon>
        <taxon>Spiralia</taxon>
        <taxon>Lophotrochozoa</taxon>
        <taxon>Annelida</taxon>
        <taxon>Polychaeta</taxon>
        <taxon>Sedentaria</taxon>
        <taxon>Canalipalpata</taxon>
        <taxon>Terebellida</taxon>
        <taxon>Terebelliformia</taxon>
        <taxon>Alvinellidae</taxon>
        <taxon>Paralvinella</taxon>
    </lineage>
</organism>
<accession>A0AAD9JYZ3</accession>
<sequence>MLLYDFICDNELYVANFLHKQPVNYIYDKGTHSTYIDHVLVSQEYNNMIPDYKIINSYYENTSDHLPIRTSIILSVKDLQNTHRNDIEYNNVLKFPTVDWCNETQRDAYRNNIQESAKKLPTIDFISVGAENTKSVVNKASKVLLSKPFTNVVQIYQVLVIPSRRVLVIKYKKTLVESRL</sequence>
<reference evidence="1" key="1">
    <citation type="journal article" date="2023" name="Mol. Biol. Evol.">
        <title>Third-Generation Sequencing Reveals the Adaptive Role of the Epigenome in Three Deep-Sea Polychaetes.</title>
        <authorList>
            <person name="Perez M."/>
            <person name="Aroh O."/>
            <person name="Sun Y."/>
            <person name="Lan Y."/>
            <person name="Juniper S.K."/>
            <person name="Young C.R."/>
            <person name="Angers B."/>
            <person name="Qian P.Y."/>
        </authorList>
    </citation>
    <scope>NUCLEOTIDE SEQUENCE</scope>
    <source>
        <strain evidence="1">P08H-3</strain>
    </source>
</reference>
<evidence type="ECO:0000313" key="1">
    <source>
        <dbReference type="EMBL" id="KAK2161068.1"/>
    </source>
</evidence>
<comment type="caution">
    <text evidence="1">The sequence shown here is derived from an EMBL/GenBank/DDBJ whole genome shotgun (WGS) entry which is preliminary data.</text>
</comment>
<dbReference type="Proteomes" id="UP001208570">
    <property type="component" value="Unassembled WGS sequence"/>
</dbReference>
<evidence type="ECO:0000313" key="2">
    <source>
        <dbReference type="Proteomes" id="UP001208570"/>
    </source>
</evidence>
<dbReference type="SUPFAM" id="SSF56219">
    <property type="entry name" value="DNase I-like"/>
    <property type="match status" value="1"/>
</dbReference>
<dbReference type="InterPro" id="IPR036691">
    <property type="entry name" value="Endo/exonu/phosph_ase_sf"/>
</dbReference>
<dbReference type="EMBL" id="JAODUP010000122">
    <property type="protein sequence ID" value="KAK2161068.1"/>
    <property type="molecule type" value="Genomic_DNA"/>
</dbReference>
<dbReference type="AlphaFoldDB" id="A0AAD9JYZ3"/>
<keyword evidence="2" id="KW-1185">Reference proteome</keyword>
<name>A0AAD9JYZ3_9ANNE</name>
<protein>
    <recommendedName>
        <fullName evidence="3">Endonuclease/exonuclease/phosphatase domain-containing protein</fullName>
    </recommendedName>
</protein>
<gene>
    <name evidence="1" type="ORF">LSH36_122g09015</name>
</gene>
<dbReference type="Gene3D" id="3.60.10.10">
    <property type="entry name" value="Endonuclease/exonuclease/phosphatase"/>
    <property type="match status" value="1"/>
</dbReference>
<evidence type="ECO:0008006" key="3">
    <source>
        <dbReference type="Google" id="ProtNLM"/>
    </source>
</evidence>
<proteinExistence type="predicted"/>